<dbReference type="InterPro" id="IPR001394">
    <property type="entry name" value="Peptidase_C19_UCH"/>
</dbReference>
<feature type="domain" description="USP" evidence="9">
    <location>
        <begin position="85"/>
        <end position="579"/>
    </location>
</feature>
<protein>
    <recommendedName>
        <fullName evidence="7">Ubiquitin carboxyl-terminal hydrolase</fullName>
        <ecNumber evidence="7">3.4.19.12</ecNumber>
    </recommendedName>
</protein>
<dbReference type="PROSITE" id="PS00972">
    <property type="entry name" value="USP_1"/>
    <property type="match status" value="1"/>
</dbReference>
<keyword evidence="8" id="KW-1133">Transmembrane helix</keyword>
<comment type="function">
    <text evidence="7">Recognizes and hydrolyzes the peptide bond at the C-terminal Gly of ubiquitin. Involved in the processing of poly-ubiquitin precursors as well as that of ubiquitinated proteins.</text>
</comment>
<reference evidence="10" key="1">
    <citation type="journal article" date="2013" name="J. Plant Res.">
        <title>Effect of fungi and light on seed germination of three Opuntia species from semiarid lands of central Mexico.</title>
        <authorList>
            <person name="Delgado-Sanchez P."/>
            <person name="Jimenez-Bremont J.F."/>
            <person name="Guerrero-Gonzalez Mde L."/>
            <person name="Flores J."/>
        </authorList>
    </citation>
    <scope>NUCLEOTIDE SEQUENCE</scope>
    <source>
        <tissue evidence="10">Cladode</tissue>
    </source>
</reference>
<name>A0A7C9AKV2_OPUST</name>
<proteinExistence type="inferred from homology"/>
<evidence type="ECO:0000256" key="7">
    <source>
        <dbReference type="RuleBase" id="RU366025"/>
    </source>
</evidence>
<dbReference type="InterPro" id="IPR028889">
    <property type="entry name" value="USP"/>
</dbReference>
<dbReference type="EC" id="3.4.19.12" evidence="7"/>
<comment type="similarity">
    <text evidence="2 7">Belongs to the peptidase C19 family.</text>
</comment>
<keyword evidence="8" id="KW-0472">Membrane</keyword>
<evidence type="ECO:0000256" key="4">
    <source>
        <dbReference type="ARBA" id="ARBA00022786"/>
    </source>
</evidence>
<dbReference type="GO" id="GO:0006508">
    <property type="term" value="P:proteolysis"/>
    <property type="evidence" value="ECO:0007669"/>
    <property type="project" value="UniProtKB-KW"/>
</dbReference>
<comment type="catalytic activity">
    <reaction evidence="1 7">
        <text>Thiol-dependent hydrolysis of ester, thioester, amide, peptide and isopeptide bonds formed by the C-terminal Gly of ubiquitin (a 76-residue protein attached to proteins as an intracellular targeting signal).</text>
        <dbReference type="EC" id="3.4.19.12"/>
    </reaction>
</comment>
<evidence type="ECO:0000313" key="10">
    <source>
        <dbReference type="EMBL" id="MBA4669071.1"/>
    </source>
</evidence>
<feature type="transmembrane region" description="Helical" evidence="8">
    <location>
        <begin position="41"/>
        <end position="60"/>
    </location>
</feature>
<accession>A0A7C9AKV2</accession>
<evidence type="ECO:0000256" key="2">
    <source>
        <dbReference type="ARBA" id="ARBA00009085"/>
    </source>
</evidence>
<dbReference type="GO" id="GO:0004843">
    <property type="term" value="F:cysteine-type deubiquitinase activity"/>
    <property type="evidence" value="ECO:0007669"/>
    <property type="project" value="UniProtKB-UniRule"/>
</dbReference>
<keyword evidence="3 7" id="KW-0645">Protease</keyword>
<dbReference type="EMBL" id="GISG01242248">
    <property type="protein sequence ID" value="MBA4669071.1"/>
    <property type="molecule type" value="Transcribed_RNA"/>
</dbReference>
<dbReference type="InterPro" id="IPR050164">
    <property type="entry name" value="Peptidase_C19"/>
</dbReference>
<dbReference type="Pfam" id="PF00443">
    <property type="entry name" value="UCH"/>
    <property type="match status" value="1"/>
</dbReference>
<dbReference type="PROSITE" id="PS50235">
    <property type="entry name" value="USP_3"/>
    <property type="match status" value="1"/>
</dbReference>
<evidence type="ECO:0000256" key="8">
    <source>
        <dbReference type="SAM" id="Phobius"/>
    </source>
</evidence>
<dbReference type="CDD" id="cd02662">
    <property type="entry name" value="Peptidase_C19F"/>
    <property type="match status" value="1"/>
</dbReference>
<dbReference type="PROSITE" id="PS00973">
    <property type="entry name" value="USP_2"/>
    <property type="match status" value="1"/>
</dbReference>
<dbReference type="GO" id="GO:0005829">
    <property type="term" value="C:cytosol"/>
    <property type="evidence" value="ECO:0007669"/>
    <property type="project" value="TreeGrafter"/>
</dbReference>
<dbReference type="PANTHER" id="PTHR24006">
    <property type="entry name" value="UBIQUITIN CARBOXYL-TERMINAL HYDROLASE"/>
    <property type="match status" value="1"/>
</dbReference>
<dbReference type="SUPFAM" id="SSF54001">
    <property type="entry name" value="Cysteine proteinases"/>
    <property type="match status" value="1"/>
</dbReference>
<reference evidence="10" key="2">
    <citation type="submission" date="2020-07" db="EMBL/GenBank/DDBJ databases">
        <authorList>
            <person name="Vera ALvarez R."/>
            <person name="Arias-Moreno D.M."/>
            <person name="Jimenez-Jacinto V."/>
            <person name="Jimenez-Bremont J.F."/>
            <person name="Swaminathan K."/>
            <person name="Moose S.P."/>
            <person name="Guerrero-Gonzalez M.L."/>
            <person name="Marino-Ramirez L."/>
            <person name="Landsman D."/>
            <person name="Rodriguez-Kessler M."/>
            <person name="Delgado-Sanchez P."/>
        </authorList>
    </citation>
    <scope>NUCLEOTIDE SEQUENCE</scope>
    <source>
        <tissue evidence="10">Cladode</tissue>
    </source>
</reference>
<evidence type="ECO:0000256" key="5">
    <source>
        <dbReference type="ARBA" id="ARBA00022801"/>
    </source>
</evidence>
<evidence type="ECO:0000256" key="1">
    <source>
        <dbReference type="ARBA" id="ARBA00000707"/>
    </source>
</evidence>
<sequence length="579" mass="65093">MKIMVCWNRMKIKGDITLYSLLRKLRSGFQMLSHIEWVPAYGSHISAVSVLGIVGLVVAVRDGRMGNLMFISDKGDTQEKLSFVPGLRNLGNNCFLNVVLQSLASCLSFQHFLEELEETQLSSDGGQIEDLPLLVSLAALLEDLSTLKKRSVTLNPRKVMSAMQHYLPQFHLTNQQDAAEAFLHLLSCLRDELSESYMPSCGSLADVAAPPSRILSFTGIKNINDPERWRQQYFGPFDGILGSFLSCRSCSSEIMMDFCFFHTLPLSLTANTGASFLHRLTLEDCIKKFLAPEHVENYCCSHCWHISAIKYLSSVGGHQEEIRRLSSCGEEDGCNCRNISSLEAFNWSNQFSHTFKQLSISSLEAFNWSNQFSHTFKQLSIAHCPQILCLHLQRTSMNMLGELVKLQGHVSFPLILNLSPFVKHEVGIQKQDIIRIKTLVEEQYLASISHPRSINKYLDTAQIKNDMSQIPQLCSPPTETRSDSRLMYAQTQSKGMDDAGHCRNYLYRLVSVVEHFGRAGSGHYTVYRGAKAQVEADGGFGGIDIPPLQWFRISDSEVHHASEEDVLGAEASLLFYERI</sequence>
<keyword evidence="8" id="KW-0812">Transmembrane</keyword>
<keyword evidence="5 7" id="KW-0378">Hydrolase</keyword>
<keyword evidence="6 7" id="KW-0788">Thiol protease</keyword>
<organism evidence="10">
    <name type="scientific">Opuntia streptacantha</name>
    <name type="common">Prickly pear cactus</name>
    <name type="synonym">Opuntia cardona</name>
    <dbReference type="NCBI Taxonomy" id="393608"/>
    <lineage>
        <taxon>Eukaryota</taxon>
        <taxon>Viridiplantae</taxon>
        <taxon>Streptophyta</taxon>
        <taxon>Embryophyta</taxon>
        <taxon>Tracheophyta</taxon>
        <taxon>Spermatophyta</taxon>
        <taxon>Magnoliopsida</taxon>
        <taxon>eudicotyledons</taxon>
        <taxon>Gunneridae</taxon>
        <taxon>Pentapetalae</taxon>
        <taxon>Caryophyllales</taxon>
        <taxon>Cactineae</taxon>
        <taxon>Cactaceae</taxon>
        <taxon>Opuntioideae</taxon>
        <taxon>Opuntia</taxon>
    </lineage>
</organism>
<evidence type="ECO:0000256" key="6">
    <source>
        <dbReference type="ARBA" id="ARBA00022807"/>
    </source>
</evidence>
<dbReference type="GO" id="GO:0016579">
    <property type="term" value="P:protein deubiquitination"/>
    <property type="evidence" value="ECO:0007669"/>
    <property type="project" value="InterPro"/>
</dbReference>
<dbReference type="AlphaFoldDB" id="A0A7C9AKV2"/>
<dbReference type="PANTHER" id="PTHR24006:SF888">
    <property type="entry name" value="UBIQUITIN CARBOXYL-TERMINAL HYDROLASE 30"/>
    <property type="match status" value="1"/>
</dbReference>
<dbReference type="InterPro" id="IPR018200">
    <property type="entry name" value="USP_CS"/>
</dbReference>
<dbReference type="InterPro" id="IPR038765">
    <property type="entry name" value="Papain-like_cys_pep_sf"/>
</dbReference>
<evidence type="ECO:0000256" key="3">
    <source>
        <dbReference type="ARBA" id="ARBA00022670"/>
    </source>
</evidence>
<dbReference type="GO" id="GO:0005634">
    <property type="term" value="C:nucleus"/>
    <property type="evidence" value="ECO:0007669"/>
    <property type="project" value="TreeGrafter"/>
</dbReference>
<evidence type="ECO:0000259" key="9">
    <source>
        <dbReference type="PROSITE" id="PS50235"/>
    </source>
</evidence>
<keyword evidence="4 7" id="KW-0833">Ubl conjugation pathway</keyword>
<dbReference type="Gene3D" id="3.90.70.10">
    <property type="entry name" value="Cysteine proteinases"/>
    <property type="match status" value="1"/>
</dbReference>